<feature type="transmembrane region" description="Helical" evidence="10">
    <location>
        <begin position="30"/>
        <end position="58"/>
    </location>
</feature>
<dbReference type="GO" id="GO:0000162">
    <property type="term" value="P:L-tryptophan biosynthetic process"/>
    <property type="evidence" value="ECO:0007669"/>
    <property type="project" value="TreeGrafter"/>
</dbReference>
<evidence type="ECO:0000256" key="5">
    <source>
        <dbReference type="ARBA" id="ARBA00022679"/>
    </source>
</evidence>
<evidence type="ECO:0000256" key="9">
    <source>
        <dbReference type="ARBA" id="ARBA00031904"/>
    </source>
</evidence>
<protein>
    <recommendedName>
        <fullName evidence="4">aminodeoxychorismate synthase</fullName>
        <ecNumber evidence="4">2.6.1.85</ecNumber>
    </recommendedName>
    <alternativeName>
        <fullName evidence="8">Para-aminobenzoate synthase</fullName>
    </alternativeName>
    <alternativeName>
        <fullName evidence="9">p-aminobenzoic acid synthase</fullName>
    </alternativeName>
</protein>
<dbReference type="CDD" id="cd01743">
    <property type="entry name" value="GATase1_Anthranilate_Synthase"/>
    <property type="match status" value="1"/>
</dbReference>
<comment type="catalytic activity">
    <reaction evidence="1">
        <text>chorismate + L-glutamine = 4-amino-4-deoxychorismate + L-glutamate</text>
        <dbReference type="Rhea" id="RHEA:11672"/>
        <dbReference type="ChEBI" id="CHEBI:29748"/>
        <dbReference type="ChEBI" id="CHEBI:29985"/>
        <dbReference type="ChEBI" id="CHEBI:58359"/>
        <dbReference type="ChEBI" id="CHEBI:58406"/>
        <dbReference type="EC" id="2.6.1.85"/>
    </reaction>
</comment>
<evidence type="ECO:0000259" key="12">
    <source>
        <dbReference type="Pfam" id="PF00425"/>
    </source>
</evidence>
<evidence type="ECO:0000256" key="3">
    <source>
        <dbReference type="ARBA" id="ARBA00005970"/>
    </source>
</evidence>
<dbReference type="SUPFAM" id="SSF52317">
    <property type="entry name" value="Class I glutamine amidotransferase-like"/>
    <property type="match status" value="1"/>
</dbReference>
<dbReference type="PRINTS" id="PR00096">
    <property type="entry name" value="GATASE"/>
</dbReference>
<comment type="similarity">
    <text evidence="3">In the C-terminal section; belongs to the anthranilate synthase component I family.</text>
</comment>
<dbReference type="EC" id="2.6.1.85" evidence="4"/>
<evidence type="ECO:0000259" key="11">
    <source>
        <dbReference type="Pfam" id="PF00117"/>
    </source>
</evidence>
<dbReference type="SUPFAM" id="SSF56322">
    <property type="entry name" value="ADC synthase"/>
    <property type="match status" value="1"/>
</dbReference>
<gene>
    <name evidence="13" type="ORF">CDEB00056_LOCUS14529</name>
</gene>
<dbReference type="InterPro" id="IPR005801">
    <property type="entry name" value="ADC_synthase"/>
</dbReference>
<feature type="domain" description="Glutamine amidotransferase" evidence="11">
    <location>
        <begin position="153"/>
        <end position="379"/>
    </location>
</feature>
<dbReference type="GO" id="GO:0046654">
    <property type="term" value="P:tetrahydrofolate biosynthetic process"/>
    <property type="evidence" value="ECO:0007669"/>
    <property type="project" value="UniProtKB-UniPathway"/>
</dbReference>
<keyword evidence="10" id="KW-0472">Membrane</keyword>
<dbReference type="Gene3D" id="3.40.50.880">
    <property type="match status" value="1"/>
</dbReference>
<dbReference type="Pfam" id="PF00425">
    <property type="entry name" value="Chorismate_bind"/>
    <property type="match status" value="2"/>
</dbReference>
<evidence type="ECO:0000256" key="8">
    <source>
        <dbReference type="ARBA" id="ARBA00031329"/>
    </source>
</evidence>
<keyword evidence="10" id="KW-1133">Transmembrane helix</keyword>
<dbReference type="UniPathway" id="UPA00077">
    <property type="reaction ID" value="UER00149"/>
</dbReference>
<dbReference type="GO" id="GO:0008153">
    <property type="term" value="P:4-aminobenzoate biosynthetic process"/>
    <property type="evidence" value="ECO:0007669"/>
    <property type="project" value="TreeGrafter"/>
</dbReference>
<dbReference type="InterPro" id="IPR015890">
    <property type="entry name" value="Chorismate_C"/>
</dbReference>
<name>A0A7S3Q9H8_9STRA</name>
<dbReference type="PRINTS" id="PR00097">
    <property type="entry name" value="ANTSNTHASEII"/>
</dbReference>
<organism evidence="13">
    <name type="scientific">Chaetoceros debilis</name>
    <dbReference type="NCBI Taxonomy" id="122233"/>
    <lineage>
        <taxon>Eukaryota</taxon>
        <taxon>Sar</taxon>
        <taxon>Stramenopiles</taxon>
        <taxon>Ochrophyta</taxon>
        <taxon>Bacillariophyta</taxon>
        <taxon>Coscinodiscophyceae</taxon>
        <taxon>Chaetocerotophycidae</taxon>
        <taxon>Chaetocerotales</taxon>
        <taxon>Chaetocerotaceae</taxon>
        <taxon>Chaetoceros</taxon>
    </lineage>
</organism>
<evidence type="ECO:0000256" key="4">
    <source>
        <dbReference type="ARBA" id="ARBA00013139"/>
    </source>
</evidence>
<keyword evidence="7" id="KW-0315">Glutamine amidotransferase</keyword>
<dbReference type="PANTHER" id="PTHR11236">
    <property type="entry name" value="AMINOBENZOATE/ANTHRANILATE SYNTHASE"/>
    <property type="match status" value="1"/>
</dbReference>
<keyword evidence="10" id="KW-0812">Transmembrane</keyword>
<dbReference type="InterPro" id="IPR019999">
    <property type="entry name" value="Anth_synth_I-like"/>
</dbReference>
<accession>A0A7S3Q9H8</accession>
<dbReference type="Gene3D" id="3.60.120.10">
    <property type="entry name" value="Anthranilate synthase"/>
    <property type="match status" value="1"/>
</dbReference>
<evidence type="ECO:0000256" key="2">
    <source>
        <dbReference type="ARBA" id="ARBA00005009"/>
    </source>
</evidence>
<keyword evidence="6" id="KW-0289">Folate biosynthesis</keyword>
<dbReference type="InterPro" id="IPR006221">
    <property type="entry name" value="TrpG/PapA_dom"/>
</dbReference>
<dbReference type="InterPro" id="IPR017926">
    <property type="entry name" value="GATASE"/>
</dbReference>
<dbReference type="PROSITE" id="PS51273">
    <property type="entry name" value="GATASE_TYPE_1"/>
    <property type="match status" value="1"/>
</dbReference>
<feature type="domain" description="Chorismate-utilising enzyme C-terminal" evidence="12">
    <location>
        <begin position="846"/>
        <end position="1042"/>
    </location>
</feature>
<proteinExistence type="inferred from homology"/>
<dbReference type="AlphaFoldDB" id="A0A7S3Q9H8"/>
<comment type="pathway">
    <text evidence="2">Cofactor biosynthesis; tetrahydrofolate biosynthesis; 4-aminobenzoate from chorismate: step 1/2.</text>
</comment>
<evidence type="ECO:0000256" key="7">
    <source>
        <dbReference type="ARBA" id="ARBA00022962"/>
    </source>
</evidence>
<feature type="domain" description="Chorismate-utilising enzyme C-terminal" evidence="12">
    <location>
        <begin position="717"/>
        <end position="814"/>
    </location>
</feature>
<dbReference type="InterPro" id="IPR029062">
    <property type="entry name" value="Class_I_gatase-like"/>
</dbReference>
<evidence type="ECO:0000256" key="6">
    <source>
        <dbReference type="ARBA" id="ARBA00022909"/>
    </source>
</evidence>
<evidence type="ECO:0000256" key="10">
    <source>
        <dbReference type="SAM" id="Phobius"/>
    </source>
</evidence>
<dbReference type="GO" id="GO:0005737">
    <property type="term" value="C:cytoplasm"/>
    <property type="evidence" value="ECO:0007669"/>
    <property type="project" value="TreeGrafter"/>
</dbReference>
<sequence>MNDSSSLKATVCRAQTIVRKQPLRCQSVRLFLYVLLTLGKLHSAFVSLGQISSVAFFMPAPTNAFASLRKPSLLPFNRRTGKPVQGPAFIKSHGYHDMPSRSGMKVLNKNIEPTELPYLSKKMQQASLDSSSKNEKLRKHQEIESKKLDVQLLLLDNYDSYTYNIYSYLSTICKKPPVVVSNDAYESWDELVKSFERDNICIDGIVISPGPGRPEVKKDLGICLEAIKKNPNLPILGVCLGHQALGYYYNAKVKLSPYGPVHGLTSPVSYKVQDWENKNDTAYNAHDENLDCNLFENIPQAFEVVRYHSLIVEFPAGQDEIEKLPIKPIAWCKSDTAAENGEGEVCMALQHRVNPHYGVQFHPESVGTGEYGYRIFQNFCNFSFKKKCINDGFKSGSEIYVDGSDELIAEHEDERNIIEQDMSKLPTKGNAKYNVLVHKVKGGRSNSDTSMPSPESVFDNLLAGMDDSFWLDSSTGRKDADLHERLTNDNKDGCPIVSNSRFSIMGGDNGPLCRKIEYWGKDHKVEKRGLIVTYPGGRDEVLDQDIITYMQETIPECGITNSAIEIDFEDQSSDNTNRFTATPMESIPFQYRGGFVGYLGYEVRHDTRNSMCNHEICPTSDENSLAGGEQLGVNPQVPTAGFLFADRSLVYDHWRDEWYLIAVEEYSEVINGESSQSIQWMKNTAKNLTAMVPIPPSESRRVADTESKLSFAMRRSKEEYAADIARCHKEIKNGESYELCLTNQLSTLVEFPNESSSSPLQLYKILRKNNPAPFAAFLSFNNSRTRRRNVDNTPCLSSFSICCSSPERFLSVNHDVEDLAENGEDHGWEFAPPFSSYDISDSPKYIVETKPIKGTVSRIIANKGDPNFKEKIEEDQRVARKLQKSEKNRAENLMIVDLLRNDLSRVCEPGSVHVPKLMGIESFATVHQMVSTIRGLVDPKYTPIDIITASFPGGSMTGAPKLRSVDILDDLELGNSRGPYSGCLGYFSLNGAMDMNIVIRTAIVAPERNSQSDNNWEVSIGAGGAITALSDSDDEFDEMLLKASAILKSVQEWHDNVGSK</sequence>
<keyword evidence="5" id="KW-0808">Transferase</keyword>
<dbReference type="EMBL" id="HBIO01018886">
    <property type="protein sequence ID" value="CAE0469676.1"/>
    <property type="molecule type" value="Transcribed_RNA"/>
</dbReference>
<dbReference type="GO" id="GO:0046820">
    <property type="term" value="F:4-amino-4-deoxychorismate synthase activity"/>
    <property type="evidence" value="ECO:0007669"/>
    <property type="project" value="UniProtKB-EC"/>
</dbReference>
<evidence type="ECO:0000313" key="13">
    <source>
        <dbReference type="EMBL" id="CAE0469676.1"/>
    </source>
</evidence>
<dbReference type="PRINTS" id="PR00099">
    <property type="entry name" value="CPSGATASE"/>
</dbReference>
<evidence type="ECO:0000256" key="1">
    <source>
        <dbReference type="ARBA" id="ARBA00001000"/>
    </source>
</evidence>
<dbReference type="Pfam" id="PF00117">
    <property type="entry name" value="GATase"/>
    <property type="match status" value="1"/>
</dbReference>
<reference evidence="13" key="1">
    <citation type="submission" date="2021-01" db="EMBL/GenBank/DDBJ databases">
        <authorList>
            <person name="Corre E."/>
            <person name="Pelletier E."/>
            <person name="Niang G."/>
            <person name="Scheremetjew M."/>
            <person name="Finn R."/>
            <person name="Kale V."/>
            <person name="Holt S."/>
            <person name="Cochrane G."/>
            <person name="Meng A."/>
            <person name="Brown T."/>
            <person name="Cohen L."/>
        </authorList>
    </citation>
    <scope>NUCLEOTIDE SEQUENCE</scope>
    <source>
        <strain evidence="13">MM31A-1</strain>
    </source>
</reference>
<dbReference type="GO" id="GO:0046656">
    <property type="term" value="P:folic acid biosynthetic process"/>
    <property type="evidence" value="ECO:0007669"/>
    <property type="project" value="UniProtKB-KW"/>
</dbReference>
<dbReference type="PANTHER" id="PTHR11236:SF18">
    <property type="entry name" value="AMINODEOXYCHORISMATE SYNTHASE"/>
    <property type="match status" value="1"/>
</dbReference>